<sequence length="189" mass="21318">MKEEPGWPSFGQLIIDLSKLVLEAFGSVLLHFIPSRLKPAGSKKGLTPLKDSLRMPEDEVEHQSAEKQGSAACLPEMRQVHTPLLNEKYTEVKPPKIKSAKDPSLSNKHRSSKRQEHIEFYGSGDVPSYGRSKSHKDKTRHRQRDKGGEVVSGAVASEQKHVDMKPMEYSYSKFDHSNIRSKYGPDDSY</sequence>
<evidence type="ECO:0000256" key="1">
    <source>
        <dbReference type="SAM" id="MobiDB-lite"/>
    </source>
</evidence>
<dbReference type="EMBL" id="GGEC01074048">
    <property type="protein sequence ID" value="MBX54532.1"/>
    <property type="molecule type" value="Transcribed_RNA"/>
</dbReference>
<feature type="compositionally biased region" description="Basic and acidic residues" evidence="1">
    <location>
        <begin position="51"/>
        <end position="65"/>
    </location>
</feature>
<dbReference type="PANTHER" id="PTHR13833:SF73">
    <property type="entry name" value="NHL DOMAIN-CONTAINING PROTEIN"/>
    <property type="match status" value="1"/>
</dbReference>
<accession>A0A2P2PIM4</accession>
<reference evidence="2" key="1">
    <citation type="submission" date="2018-02" db="EMBL/GenBank/DDBJ databases">
        <title>Rhizophora mucronata_Transcriptome.</title>
        <authorList>
            <person name="Meera S.P."/>
            <person name="Sreeshan A."/>
            <person name="Augustine A."/>
        </authorList>
    </citation>
    <scope>NUCLEOTIDE SEQUENCE</scope>
    <source>
        <tissue evidence="2">Leaf</tissue>
    </source>
</reference>
<dbReference type="AlphaFoldDB" id="A0A2P2PIM4"/>
<feature type="compositionally biased region" description="Basic residues" evidence="1">
    <location>
        <begin position="132"/>
        <end position="144"/>
    </location>
</feature>
<proteinExistence type="predicted"/>
<evidence type="ECO:0000313" key="2">
    <source>
        <dbReference type="EMBL" id="MBX54532.1"/>
    </source>
</evidence>
<dbReference type="PANTHER" id="PTHR13833">
    <property type="match status" value="1"/>
</dbReference>
<name>A0A2P2PIM4_RHIMU</name>
<protein>
    <submittedName>
        <fullName evidence="2">Uncharacterized protein MANES_03G099900</fullName>
    </submittedName>
</protein>
<organism evidence="2">
    <name type="scientific">Rhizophora mucronata</name>
    <name type="common">Asiatic mangrove</name>
    <dbReference type="NCBI Taxonomy" id="61149"/>
    <lineage>
        <taxon>Eukaryota</taxon>
        <taxon>Viridiplantae</taxon>
        <taxon>Streptophyta</taxon>
        <taxon>Embryophyta</taxon>
        <taxon>Tracheophyta</taxon>
        <taxon>Spermatophyta</taxon>
        <taxon>Magnoliopsida</taxon>
        <taxon>eudicotyledons</taxon>
        <taxon>Gunneridae</taxon>
        <taxon>Pentapetalae</taxon>
        <taxon>rosids</taxon>
        <taxon>fabids</taxon>
        <taxon>Malpighiales</taxon>
        <taxon>Rhizophoraceae</taxon>
        <taxon>Rhizophora</taxon>
    </lineage>
</organism>
<feature type="region of interest" description="Disordered" evidence="1">
    <location>
        <begin position="41"/>
        <end position="189"/>
    </location>
</feature>